<sequence>MSDLVAAPDVIRGYADAAAAMAAGVATAGTVDQAATMAAVVPVFGLIGQDFLFAFAGAQANHLSSVMELAAVHAATAVTAQQSAAAYEATEATSVAGFDAAAHGLS</sequence>
<organism evidence="1 2">
    <name type="scientific">Nocardia farcinica</name>
    <dbReference type="NCBI Taxonomy" id="37329"/>
    <lineage>
        <taxon>Bacteria</taxon>
        <taxon>Bacillati</taxon>
        <taxon>Actinomycetota</taxon>
        <taxon>Actinomycetes</taxon>
        <taxon>Mycobacteriales</taxon>
        <taxon>Nocardiaceae</taxon>
        <taxon>Nocardia</taxon>
    </lineage>
</organism>
<dbReference type="InterPro" id="IPR022536">
    <property type="entry name" value="EspC"/>
</dbReference>
<dbReference type="EMBL" id="LN868938">
    <property type="protein sequence ID" value="CRY79063.1"/>
    <property type="molecule type" value="Genomic_DNA"/>
</dbReference>
<dbReference type="OMA" id="NTAVMIP"/>
<name>A0A0H5NUX7_NOCFR</name>
<reference evidence="2" key="1">
    <citation type="submission" date="2015-03" db="EMBL/GenBank/DDBJ databases">
        <authorList>
            <consortium name="Pathogen Informatics"/>
        </authorList>
    </citation>
    <scope>NUCLEOTIDE SEQUENCE [LARGE SCALE GENOMIC DNA]</scope>
    <source>
        <strain evidence="2">NCTC11134</strain>
    </source>
</reference>
<proteinExistence type="predicted"/>
<evidence type="ECO:0000313" key="1">
    <source>
        <dbReference type="EMBL" id="CRY79063.1"/>
    </source>
</evidence>
<protein>
    <submittedName>
        <fullName evidence="1">Protein of uncharacterized function (DUF2580)</fullName>
    </submittedName>
</protein>
<dbReference type="Pfam" id="PF10824">
    <property type="entry name" value="T7SS_ESX_EspC"/>
    <property type="match status" value="1"/>
</dbReference>
<dbReference type="AlphaFoldDB" id="A0A0H5NUX7"/>
<dbReference type="Proteomes" id="UP000057820">
    <property type="component" value="Chromosome 1"/>
</dbReference>
<dbReference type="RefSeq" id="WP_011207348.1">
    <property type="nucleotide sequence ID" value="NZ_CAACYE020000001.1"/>
</dbReference>
<dbReference type="GO" id="GO:0009306">
    <property type="term" value="P:protein secretion"/>
    <property type="evidence" value="ECO:0007669"/>
    <property type="project" value="InterPro"/>
</dbReference>
<dbReference type="GeneID" id="61131645"/>
<gene>
    <name evidence="1" type="ORF">ERS450000_03301</name>
</gene>
<accession>A0A0H5NUX7</accession>
<evidence type="ECO:0000313" key="2">
    <source>
        <dbReference type="Proteomes" id="UP000057820"/>
    </source>
</evidence>
<dbReference type="KEGG" id="nfr:ERS450000_03301"/>